<evidence type="ECO:0000313" key="3">
    <source>
        <dbReference type="EMBL" id="BAC16119.1"/>
    </source>
</evidence>
<keyword evidence="1" id="KW-0472">Membrane</keyword>
<sequence>MQRQNQANCALNYLEGRCMESILRGVGSLRVLFGSLGARYLCFVWIIVISATKSADQED</sequence>
<evidence type="ECO:0000256" key="1">
    <source>
        <dbReference type="SAM" id="Phobius"/>
    </source>
</evidence>
<evidence type="ECO:0000313" key="4">
    <source>
        <dbReference type="Proteomes" id="UP000000763"/>
    </source>
</evidence>
<reference evidence="4" key="3">
    <citation type="journal article" date="2005" name="Nature">
        <title>The map-based sequence of the rice genome.</title>
        <authorList>
            <consortium name="International rice genome sequencing project (IRGSP)"/>
            <person name="Matsumoto T."/>
            <person name="Wu J."/>
            <person name="Kanamori H."/>
            <person name="Katayose Y."/>
            <person name="Fujisawa M."/>
            <person name="Namiki N."/>
            <person name="Mizuno H."/>
            <person name="Yamamoto K."/>
            <person name="Antonio B.A."/>
            <person name="Baba T."/>
            <person name="Sakata K."/>
            <person name="Nagamura Y."/>
            <person name="Aoki H."/>
            <person name="Arikawa K."/>
            <person name="Arita K."/>
            <person name="Bito T."/>
            <person name="Chiden Y."/>
            <person name="Fujitsuka N."/>
            <person name="Fukunaka R."/>
            <person name="Hamada M."/>
            <person name="Harada C."/>
            <person name="Hayashi A."/>
            <person name="Hijishita S."/>
            <person name="Honda M."/>
            <person name="Hosokawa S."/>
            <person name="Ichikawa Y."/>
            <person name="Idonuma A."/>
            <person name="Iijima M."/>
            <person name="Ikeda M."/>
            <person name="Ikeno M."/>
            <person name="Ito K."/>
            <person name="Ito S."/>
            <person name="Ito T."/>
            <person name="Ito Y."/>
            <person name="Ito Y."/>
            <person name="Iwabuchi A."/>
            <person name="Kamiya K."/>
            <person name="Karasawa W."/>
            <person name="Kurita K."/>
            <person name="Katagiri S."/>
            <person name="Kikuta A."/>
            <person name="Kobayashi H."/>
            <person name="Kobayashi N."/>
            <person name="Machita K."/>
            <person name="Maehara T."/>
            <person name="Masukawa M."/>
            <person name="Mizubayashi T."/>
            <person name="Mukai Y."/>
            <person name="Nagasaki H."/>
            <person name="Nagata Y."/>
            <person name="Naito S."/>
            <person name="Nakashima M."/>
            <person name="Nakama Y."/>
            <person name="Nakamichi Y."/>
            <person name="Nakamura M."/>
            <person name="Meguro A."/>
            <person name="Negishi M."/>
            <person name="Ohta I."/>
            <person name="Ohta T."/>
            <person name="Okamoto M."/>
            <person name="Ono N."/>
            <person name="Saji S."/>
            <person name="Sakaguchi M."/>
            <person name="Sakai K."/>
            <person name="Shibata M."/>
            <person name="Shimokawa T."/>
            <person name="Song J."/>
            <person name="Takazaki Y."/>
            <person name="Terasawa K."/>
            <person name="Tsugane M."/>
            <person name="Tsuji K."/>
            <person name="Ueda S."/>
            <person name="Waki K."/>
            <person name="Yamagata H."/>
            <person name="Yamamoto M."/>
            <person name="Yamamoto S."/>
            <person name="Yamane H."/>
            <person name="Yoshiki S."/>
            <person name="Yoshihara R."/>
            <person name="Yukawa K."/>
            <person name="Zhong H."/>
            <person name="Yano M."/>
            <person name="Yuan Q."/>
            <person name="Ouyang S."/>
            <person name="Liu J."/>
            <person name="Jones K.M."/>
            <person name="Gansberger K."/>
            <person name="Moffat K."/>
            <person name="Hill J."/>
            <person name="Bera J."/>
            <person name="Fadrosh D."/>
            <person name="Jin S."/>
            <person name="Johri S."/>
            <person name="Kim M."/>
            <person name="Overton L."/>
            <person name="Reardon M."/>
            <person name="Tsitrin T."/>
            <person name="Vuong H."/>
            <person name="Weaver B."/>
            <person name="Ciecko A."/>
            <person name="Tallon L."/>
            <person name="Jackson J."/>
            <person name="Pai G."/>
            <person name="Aken S.V."/>
            <person name="Utterback T."/>
            <person name="Reidmuller S."/>
            <person name="Feldblyum T."/>
            <person name="Hsiao J."/>
            <person name="Zismann V."/>
            <person name="Iobst S."/>
            <person name="de Vazeille A.R."/>
            <person name="Buell C.R."/>
            <person name="Ying K."/>
            <person name="Li Y."/>
            <person name="Lu T."/>
            <person name="Huang Y."/>
            <person name="Zhao Q."/>
            <person name="Feng Q."/>
            <person name="Zhang L."/>
            <person name="Zhu J."/>
            <person name="Weng Q."/>
            <person name="Mu J."/>
            <person name="Lu Y."/>
            <person name="Fan D."/>
            <person name="Liu Y."/>
            <person name="Guan J."/>
            <person name="Zhang Y."/>
            <person name="Yu S."/>
            <person name="Liu X."/>
            <person name="Zhang Y."/>
            <person name="Hong G."/>
            <person name="Han B."/>
            <person name="Choisne N."/>
            <person name="Demange N."/>
            <person name="Orjeda G."/>
            <person name="Samain S."/>
            <person name="Cattolico L."/>
            <person name="Pelletier E."/>
            <person name="Couloux A."/>
            <person name="Segurens B."/>
            <person name="Wincker P."/>
            <person name="D'Hont A."/>
            <person name="Scarpelli C."/>
            <person name="Weissenbach J."/>
            <person name="Salanoubat M."/>
            <person name="Quetier F."/>
            <person name="Yu Y."/>
            <person name="Kim H.R."/>
            <person name="Rambo T."/>
            <person name="Currie J."/>
            <person name="Collura K."/>
            <person name="Luo M."/>
            <person name="Yang T."/>
            <person name="Ammiraju J.S.S."/>
            <person name="Engler F."/>
            <person name="Soderlund C."/>
            <person name="Wing R.A."/>
            <person name="Palmer L.E."/>
            <person name="de la Bastide M."/>
            <person name="Spiegel L."/>
            <person name="Nascimento L."/>
            <person name="Zutavern T."/>
            <person name="O'Shaughnessy A."/>
            <person name="Dike S."/>
            <person name="Dedhia N."/>
            <person name="Preston R."/>
            <person name="Balija V."/>
            <person name="McCombie W.R."/>
            <person name="Chow T."/>
            <person name="Chen H."/>
            <person name="Chung M."/>
            <person name="Chen C."/>
            <person name="Shaw J."/>
            <person name="Wu H."/>
            <person name="Hsiao K."/>
            <person name="Chao Y."/>
            <person name="Chu M."/>
            <person name="Cheng C."/>
            <person name="Hour A."/>
            <person name="Lee P."/>
            <person name="Lin S."/>
            <person name="Lin Y."/>
            <person name="Liou J."/>
            <person name="Liu S."/>
            <person name="Hsing Y."/>
            <person name="Raghuvanshi S."/>
            <person name="Mohanty A."/>
            <person name="Bharti A.K."/>
            <person name="Gaur A."/>
            <person name="Gupta V."/>
            <person name="Kumar D."/>
            <person name="Ravi V."/>
            <person name="Vij S."/>
            <person name="Kapur A."/>
            <person name="Khurana P."/>
            <person name="Khurana P."/>
            <person name="Khurana J.P."/>
            <person name="Tyagi A.K."/>
            <person name="Gaikwad K."/>
            <person name="Singh A."/>
            <person name="Dalal V."/>
            <person name="Srivastava S."/>
            <person name="Dixit A."/>
            <person name="Pal A.K."/>
            <person name="Ghazi I.A."/>
            <person name="Yadav M."/>
            <person name="Pandit A."/>
            <person name="Bhargava A."/>
            <person name="Sureshbabu K."/>
            <person name="Batra K."/>
            <person name="Sharma T.R."/>
            <person name="Mohapatra T."/>
            <person name="Singh N.K."/>
            <person name="Messing J."/>
            <person name="Nelson A.B."/>
            <person name="Fuks G."/>
            <person name="Kavchok S."/>
            <person name="Keizer G."/>
            <person name="Linton E."/>
            <person name="Llaca V."/>
            <person name="Song R."/>
            <person name="Tanyolac B."/>
            <person name="Young S."/>
            <person name="Ho-Il K."/>
            <person name="Hahn J.H."/>
            <person name="Sangsakoo G."/>
            <person name="Vanavichit A."/>
            <person name="de Mattos Luiz.A.T."/>
            <person name="Zimmer P.D."/>
            <person name="Malone G."/>
            <person name="Dellagostin O."/>
            <person name="de Oliveira A.C."/>
            <person name="Bevan M."/>
            <person name="Bancroft I."/>
            <person name="Minx P."/>
            <person name="Cordum H."/>
            <person name="Wilson R."/>
            <person name="Cheng Z."/>
            <person name="Jin W."/>
            <person name="Jiang J."/>
            <person name="Leong S.A."/>
            <person name="Iwama H."/>
            <person name="Gojobori T."/>
            <person name="Itoh T."/>
            <person name="Niimura Y."/>
            <person name="Fujii Y."/>
            <person name="Habara T."/>
            <person name="Sakai H."/>
            <person name="Sato Y."/>
            <person name="Wilson G."/>
            <person name="Kumar K."/>
            <person name="McCouch S."/>
            <person name="Juretic N."/>
            <person name="Hoen D."/>
            <person name="Wright S."/>
            <person name="Bruskiewich R."/>
            <person name="Bureau T."/>
            <person name="Miyao A."/>
            <person name="Hirochika H."/>
            <person name="Nishikawa T."/>
            <person name="Kadowaki K."/>
            <person name="Sugiura M."/>
            <person name="Burr B."/>
            <person name="Sasaki T."/>
        </authorList>
    </citation>
    <scope>NUCLEOTIDE SEQUENCE [LARGE SCALE GENOMIC DNA]</scope>
    <source>
        <strain evidence="4">cv. Nipponbare</strain>
    </source>
</reference>
<evidence type="ECO:0000313" key="2">
    <source>
        <dbReference type="EMBL" id="BAC15866.1"/>
    </source>
</evidence>
<dbReference type="Proteomes" id="UP000000763">
    <property type="component" value="Chromosome 7"/>
</dbReference>
<reference evidence="3" key="2">
    <citation type="submission" date="2002-01" db="EMBL/GenBank/DDBJ databases">
        <title>Oryza sativa nipponbare(GA3) genomic DNA, chromosome 7, PAC clone:P0475E07.</title>
        <authorList>
            <person name="Sasaki T."/>
            <person name="Matsumoto T."/>
            <person name="Yamamoto K."/>
        </authorList>
    </citation>
    <scope>NUCLEOTIDE SEQUENCE</scope>
</reference>
<dbReference type="EMBL" id="AP004668">
    <property type="protein sequence ID" value="BAC16119.1"/>
    <property type="molecule type" value="Genomic_DNA"/>
</dbReference>
<accession>Q8GS25</accession>
<organism evidence="2 4">
    <name type="scientific">Oryza sativa subsp. japonica</name>
    <name type="common">Rice</name>
    <dbReference type="NCBI Taxonomy" id="39947"/>
    <lineage>
        <taxon>Eukaryota</taxon>
        <taxon>Viridiplantae</taxon>
        <taxon>Streptophyta</taxon>
        <taxon>Embryophyta</taxon>
        <taxon>Tracheophyta</taxon>
        <taxon>Spermatophyta</taxon>
        <taxon>Magnoliopsida</taxon>
        <taxon>Liliopsida</taxon>
        <taxon>Poales</taxon>
        <taxon>Poaceae</taxon>
        <taxon>BOP clade</taxon>
        <taxon>Oryzoideae</taxon>
        <taxon>Oryzeae</taxon>
        <taxon>Oryzinae</taxon>
        <taxon>Oryza</taxon>
        <taxon>Oryza sativa</taxon>
    </lineage>
</organism>
<keyword evidence="1" id="KW-1133">Transmembrane helix</keyword>
<protein>
    <submittedName>
        <fullName evidence="2">Uncharacterized protein</fullName>
    </submittedName>
</protein>
<reference evidence="2" key="1">
    <citation type="submission" date="2001-07" db="EMBL/GenBank/DDBJ databases">
        <title>Oryza sativa nipponbare(GA3) genomic DNA, chromosome 7, BAC clone:OJ1047_A06.</title>
        <authorList>
            <person name="Sasaki T."/>
            <person name="Matsumoto T."/>
            <person name="Yamamoto K."/>
        </authorList>
    </citation>
    <scope>NUCLEOTIDE SEQUENCE</scope>
</reference>
<feature type="transmembrane region" description="Helical" evidence="1">
    <location>
        <begin position="31"/>
        <end position="51"/>
    </location>
</feature>
<proteinExistence type="predicted"/>
<name>Q8GS25_ORYSJ</name>
<gene>
    <name evidence="2" type="primary">OJ1047_A06.112</name>
    <name evidence="3" type="synonym">P0475E07.138</name>
</gene>
<dbReference type="EMBL" id="AP003802">
    <property type="protein sequence ID" value="BAC15866.1"/>
    <property type="molecule type" value="Genomic_DNA"/>
</dbReference>
<reference evidence="4" key="4">
    <citation type="journal article" date="2008" name="Nucleic Acids Res.">
        <title>The rice annotation project database (RAP-DB): 2008 update.</title>
        <authorList>
            <consortium name="The rice annotation project (RAP)"/>
        </authorList>
    </citation>
    <scope>GENOME REANNOTATION</scope>
    <source>
        <strain evidence="4">cv. Nipponbare</strain>
    </source>
</reference>
<dbReference type="AlphaFoldDB" id="Q8GS25"/>
<keyword evidence="1" id="KW-0812">Transmembrane</keyword>